<protein>
    <recommendedName>
        <fullName evidence="3">Response regulatory domain-containing protein</fullName>
    </recommendedName>
</protein>
<dbReference type="SUPFAM" id="SSF52172">
    <property type="entry name" value="CheY-like"/>
    <property type="match status" value="1"/>
</dbReference>
<dbReference type="Proteomes" id="UP000178726">
    <property type="component" value="Unassembled WGS sequence"/>
</dbReference>
<evidence type="ECO:0000313" key="1">
    <source>
        <dbReference type="EMBL" id="OGH80377.1"/>
    </source>
</evidence>
<reference evidence="1 2" key="1">
    <citation type="journal article" date="2016" name="Nat. Commun.">
        <title>Thousands of microbial genomes shed light on interconnected biogeochemical processes in an aquifer system.</title>
        <authorList>
            <person name="Anantharaman K."/>
            <person name="Brown C.T."/>
            <person name="Hug L.A."/>
            <person name="Sharon I."/>
            <person name="Castelle C.J."/>
            <person name="Probst A.J."/>
            <person name="Thomas B.C."/>
            <person name="Singh A."/>
            <person name="Wilkins M.J."/>
            <person name="Karaoz U."/>
            <person name="Brodie E.L."/>
            <person name="Williams K.H."/>
            <person name="Hubbard S.S."/>
            <person name="Banfield J.F."/>
        </authorList>
    </citation>
    <scope>NUCLEOTIDE SEQUENCE [LARGE SCALE GENOMIC DNA]</scope>
</reference>
<organism evidence="1 2">
    <name type="scientific">Candidatus Magasanikbacteria bacterium RIFCSPLOWO2_02_FULL_44_11</name>
    <dbReference type="NCBI Taxonomy" id="1798689"/>
    <lineage>
        <taxon>Bacteria</taxon>
        <taxon>Candidatus Magasanikiibacteriota</taxon>
    </lineage>
</organism>
<dbReference type="AlphaFoldDB" id="A0A1F6N8U0"/>
<evidence type="ECO:0000313" key="2">
    <source>
        <dbReference type="Proteomes" id="UP000178726"/>
    </source>
</evidence>
<proteinExistence type="predicted"/>
<sequence>MHGGTKENRVFARWGWVMARVLLLEDNQDIGELLSLMLRQLDWEVVWVKGVEEADRVLSREDDFEAAAFDYQVIGGTSESVVERFTKLYHCPTIAISNDPLFQEILTQAGCRYSCQKEDLPDFLNGLSGIVTSH</sequence>
<comment type="caution">
    <text evidence="1">The sequence shown here is derived from an EMBL/GenBank/DDBJ whole genome shotgun (WGS) entry which is preliminary data.</text>
</comment>
<name>A0A1F6N8U0_9BACT</name>
<gene>
    <name evidence="1" type="ORF">A3I29_00455</name>
</gene>
<evidence type="ECO:0008006" key="3">
    <source>
        <dbReference type="Google" id="ProtNLM"/>
    </source>
</evidence>
<dbReference type="Gene3D" id="3.40.50.2300">
    <property type="match status" value="1"/>
</dbReference>
<accession>A0A1F6N8U0</accession>
<dbReference type="EMBL" id="MFQK01000051">
    <property type="protein sequence ID" value="OGH80377.1"/>
    <property type="molecule type" value="Genomic_DNA"/>
</dbReference>
<dbReference type="InterPro" id="IPR011006">
    <property type="entry name" value="CheY-like_superfamily"/>
</dbReference>